<feature type="compositionally biased region" description="Polar residues" evidence="1">
    <location>
        <begin position="269"/>
        <end position="281"/>
    </location>
</feature>
<feature type="compositionally biased region" description="Polar residues" evidence="1">
    <location>
        <begin position="146"/>
        <end position="157"/>
    </location>
</feature>
<accession>A0ABR3A1L8</accession>
<dbReference type="EMBL" id="JBBXMP010000027">
    <property type="protein sequence ID" value="KAL0067264.1"/>
    <property type="molecule type" value="Genomic_DNA"/>
</dbReference>
<feature type="region of interest" description="Disordered" evidence="1">
    <location>
        <begin position="253"/>
        <end position="293"/>
    </location>
</feature>
<feature type="compositionally biased region" description="Polar residues" evidence="1">
    <location>
        <begin position="198"/>
        <end position="213"/>
    </location>
</feature>
<feature type="compositionally biased region" description="Basic and acidic residues" evidence="1">
    <location>
        <begin position="282"/>
        <end position="293"/>
    </location>
</feature>
<comment type="caution">
    <text evidence="2">The sequence shown here is derived from an EMBL/GenBank/DDBJ whole genome shotgun (WGS) entry which is preliminary data.</text>
</comment>
<feature type="region of interest" description="Disordered" evidence="1">
    <location>
        <begin position="116"/>
        <end position="233"/>
    </location>
</feature>
<reference evidence="2 3" key="1">
    <citation type="submission" date="2024-05" db="EMBL/GenBank/DDBJ databases">
        <title>A draft genome resource for the thread blight pathogen Marasmius tenuissimus strain MS-2.</title>
        <authorList>
            <person name="Yulfo-Soto G.E."/>
            <person name="Baruah I.K."/>
            <person name="Amoako-Attah I."/>
            <person name="Bukari Y."/>
            <person name="Meinhardt L.W."/>
            <person name="Bailey B.A."/>
            <person name="Cohen S.P."/>
        </authorList>
    </citation>
    <scope>NUCLEOTIDE SEQUENCE [LARGE SCALE GENOMIC DNA]</scope>
    <source>
        <strain evidence="2 3">MS-2</strain>
    </source>
</reference>
<organism evidence="2 3">
    <name type="scientific">Marasmius tenuissimus</name>
    <dbReference type="NCBI Taxonomy" id="585030"/>
    <lineage>
        <taxon>Eukaryota</taxon>
        <taxon>Fungi</taxon>
        <taxon>Dikarya</taxon>
        <taxon>Basidiomycota</taxon>
        <taxon>Agaricomycotina</taxon>
        <taxon>Agaricomycetes</taxon>
        <taxon>Agaricomycetidae</taxon>
        <taxon>Agaricales</taxon>
        <taxon>Marasmiineae</taxon>
        <taxon>Marasmiaceae</taxon>
        <taxon>Marasmius</taxon>
    </lineage>
</organism>
<feature type="compositionally biased region" description="Polar residues" evidence="1">
    <location>
        <begin position="179"/>
        <end position="189"/>
    </location>
</feature>
<proteinExistence type="predicted"/>
<sequence length="293" mass="31084">MLTLVIAPTNPEDKLQAERSIELQVGTNASDSGRMVETFEDNPGRAVQSNFTSSAILSSNGPSVAQSTQPRNSFKTASPTKVNVIGARTLTVSQQRPTVANQATTRMKAPTIMRTGGQARTTKGGLRKPTQLRDDHKGNRVVSVAHQPTQLTLQARTSKGFPSGSTKTATRVTLPHATGKTSQPRNYSEGNRAVSIDSRPTQSSSIIRNSTGRPSGPTKPPTRKTQMQTAGKAVAVDSAPLMKSRLIEGLATGAHEASTSTGVVRKSIPPQNSITASANQKAQEEAKPTRPQK</sequence>
<evidence type="ECO:0000313" key="3">
    <source>
        <dbReference type="Proteomes" id="UP001437256"/>
    </source>
</evidence>
<gene>
    <name evidence="2" type="ORF">AAF712_005660</name>
</gene>
<evidence type="ECO:0000256" key="1">
    <source>
        <dbReference type="SAM" id="MobiDB-lite"/>
    </source>
</evidence>
<name>A0ABR3A1L8_9AGAR</name>
<evidence type="ECO:0000313" key="2">
    <source>
        <dbReference type="EMBL" id="KAL0067264.1"/>
    </source>
</evidence>
<keyword evidence="3" id="KW-1185">Reference proteome</keyword>
<protein>
    <submittedName>
        <fullName evidence="2">Uncharacterized protein</fullName>
    </submittedName>
</protein>
<dbReference type="Proteomes" id="UP001437256">
    <property type="component" value="Unassembled WGS sequence"/>
</dbReference>